<dbReference type="InterPro" id="IPR015865">
    <property type="entry name" value="Riboflavin_kinase_bac/euk"/>
</dbReference>
<dbReference type="GO" id="GO:0009398">
    <property type="term" value="P:FMN biosynthetic process"/>
    <property type="evidence" value="ECO:0007669"/>
    <property type="project" value="UniProtKB-UniRule"/>
</dbReference>
<keyword evidence="10 15" id="KW-0274">FAD</keyword>
<dbReference type="InterPro" id="IPR014729">
    <property type="entry name" value="Rossmann-like_a/b/a_fold"/>
</dbReference>
<evidence type="ECO:0000313" key="18">
    <source>
        <dbReference type="Proteomes" id="UP000244441"/>
    </source>
</evidence>
<dbReference type="UniPathway" id="UPA00277">
    <property type="reaction ID" value="UER00407"/>
</dbReference>
<keyword evidence="9 15" id="KW-0418">Kinase</keyword>
<evidence type="ECO:0000256" key="13">
    <source>
        <dbReference type="ARBA" id="ARBA00047880"/>
    </source>
</evidence>
<evidence type="ECO:0000259" key="16">
    <source>
        <dbReference type="SMART" id="SM00904"/>
    </source>
</evidence>
<comment type="catalytic activity">
    <reaction evidence="14 15">
        <text>FMN + ATP + H(+) = FAD + diphosphate</text>
        <dbReference type="Rhea" id="RHEA:17237"/>
        <dbReference type="ChEBI" id="CHEBI:15378"/>
        <dbReference type="ChEBI" id="CHEBI:30616"/>
        <dbReference type="ChEBI" id="CHEBI:33019"/>
        <dbReference type="ChEBI" id="CHEBI:57692"/>
        <dbReference type="ChEBI" id="CHEBI:58210"/>
        <dbReference type="EC" id="2.7.7.2"/>
    </reaction>
</comment>
<reference evidence="17 18" key="1">
    <citation type="submission" date="2018-01" db="EMBL/GenBank/DDBJ databases">
        <title>Genome sequence of a Cantenovulum-like bacteria.</title>
        <authorList>
            <person name="Tan W.R."/>
            <person name="Lau N.-S."/>
            <person name="Go F."/>
            <person name="Amirul A.-A.A."/>
        </authorList>
    </citation>
    <scope>NUCLEOTIDE SEQUENCE [LARGE SCALE GENOMIC DNA]</scope>
    <source>
        <strain evidence="17 18">CCB-QB4</strain>
    </source>
</reference>
<evidence type="ECO:0000256" key="10">
    <source>
        <dbReference type="ARBA" id="ARBA00022827"/>
    </source>
</evidence>
<comment type="catalytic activity">
    <reaction evidence="13 15">
        <text>riboflavin + ATP = FMN + ADP + H(+)</text>
        <dbReference type="Rhea" id="RHEA:14357"/>
        <dbReference type="ChEBI" id="CHEBI:15378"/>
        <dbReference type="ChEBI" id="CHEBI:30616"/>
        <dbReference type="ChEBI" id="CHEBI:57986"/>
        <dbReference type="ChEBI" id="CHEBI:58210"/>
        <dbReference type="ChEBI" id="CHEBI:456216"/>
        <dbReference type="EC" id="2.7.1.26"/>
    </reaction>
</comment>
<keyword evidence="7 15" id="KW-0548">Nucleotidyltransferase</keyword>
<dbReference type="Gene3D" id="3.40.50.620">
    <property type="entry name" value="HUPs"/>
    <property type="match status" value="1"/>
</dbReference>
<dbReference type="Pfam" id="PF06574">
    <property type="entry name" value="FAD_syn"/>
    <property type="match status" value="1"/>
</dbReference>
<dbReference type="UniPathway" id="UPA00276">
    <property type="reaction ID" value="UER00406"/>
</dbReference>
<dbReference type="Gene3D" id="2.40.30.30">
    <property type="entry name" value="Riboflavin kinase-like"/>
    <property type="match status" value="1"/>
</dbReference>
<proteinExistence type="inferred from homology"/>
<dbReference type="NCBIfam" id="NF004159">
    <property type="entry name" value="PRK05627.1-2"/>
    <property type="match status" value="1"/>
</dbReference>
<evidence type="ECO:0000256" key="9">
    <source>
        <dbReference type="ARBA" id="ARBA00022777"/>
    </source>
</evidence>
<evidence type="ECO:0000256" key="15">
    <source>
        <dbReference type="PIRNR" id="PIRNR004491"/>
    </source>
</evidence>
<evidence type="ECO:0000256" key="14">
    <source>
        <dbReference type="ARBA" id="ARBA00049494"/>
    </source>
</evidence>
<organism evidence="17 18">
    <name type="scientific">Saccharobesus litoralis</name>
    <dbReference type="NCBI Taxonomy" id="2172099"/>
    <lineage>
        <taxon>Bacteria</taxon>
        <taxon>Pseudomonadati</taxon>
        <taxon>Pseudomonadota</taxon>
        <taxon>Gammaproteobacteria</taxon>
        <taxon>Alteromonadales</taxon>
        <taxon>Alteromonadaceae</taxon>
        <taxon>Saccharobesus</taxon>
    </lineage>
</organism>
<dbReference type="NCBIfam" id="TIGR00083">
    <property type="entry name" value="ribF"/>
    <property type="match status" value="1"/>
</dbReference>
<dbReference type="PANTHER" id="PTHR22749">
    <property type="entry name" value="RIBOFLAVIN KINASE/FMN ADENYLYLTRANSFERASE"/>
    <property type="match status" value="1"/>
</dbReference>
<evidence type="ECO:0000256" key="12">
    <source>
        <dbReference type="ARBA" id="ARBA00023268"/>
    </source>
</evidence>
<dbReference type="SUPFAM" id="SSF82114">
    <property type="entry name" value="Riboflavin kinase-like"/>
    <property type="match status" value="1"/>
</dbReference>
<evidence type="ECO:0000256" key="3">
    <source>
        <dbReference type="ARBA" id="ARBA00005201"/>
    </source>
</evidence>
<dbReference type="GO" id="GO:0005524">
    <property type="term" value="F:ATP binding"/>
    <property type="evidence" value="ECO:0007669"/>
    <property type="project" value="UniProtKB-UniRule"/>
</dbReference>
<evidence type="ECO:0000256" key="6">
    <source>
        <dbReference type="ARBA" id="ARBA00022679"/>
    </source>
</evidence>
<keyword evidence="8 15" id="KW-0547">Nucleotide-binding</keyword>
<evidence type="ECO:0000256" key="5">
    <source>
        <dbReference type="ARBA" id="ARBA00022643"/>
    </source>
</evidence>
<dbReference type="InterPro" id="IPR023468">
    <property type="entry name" value="Riboflavin_kinase"/>
</dbReference>
<dbReference type="FunFam" id="3.40.50.620:FF:000021">
    <property type="entry name" value="Riboflavin biosynthesis protein"/>
    <property type="match status" value="1"/>
</dbReference>
<evidence type="ECO:0000313" key="17">
    <source>
        <dbReference type="EMBL" id="AWB68543.1"/>
    </source>
</evidence>
<dbReference type="Proteomes" id="UP000244441">
    <property type="component" value="Chromosome"/>
</dbReference>
<keyword evidence="11 15" id="KW-0067">ATP-binding</keyword>
<dbReference type="RefSeq" id="WP_108604597.1">
    <property type="nucleotide sequence ID" value="NZ_CP026604.1"/>
</dbReference>
<dbReference type="NCBIfam" id="NF004163">
    <property type="entry name" value="PRK05627.1-6"/>
    <property type="match status" value="1"/>
</dbReference>
<dbReference type="InterPro" id="IPR002606">
    <property type="entry name" value="Riboflavin_kinase_bac"/>
</dbReference>
<dbReference type="SUPFAM" id="SSF52374">
    <property type="entry name" value="Nucleotidylyl transferase"/>
    <property type="match status" value="1"/>
</dbReference>
<sequence length="307" mass="34079">MELLRNIKSVTAAHHGCVLTIGNFDGVHKGHNAVLAQVIKQAQILGLPSAVMVFEPQPAEVFRPKTAPARLTRWRDKYRLLQAAGIDRLLCLRFSNEFASLTAQAFIEDWLVQKLGVKYLVVGDDFRFGKGRQGSFSTLKQAGERFGFTVVDTASLRLGTQRISSTLIRQAIEQSDFERANTLLGRQYTISGKVVHGDKKGRTIGFPTVNILLRRCVSPVSGVYAVQVMFDGKTYAGVANAGTRPTVNGTRQQLEVHLFNFNGDLYGKELHVAFKQKIRDEQTFASFQALKQQIELDAQQAKSLLLA</sequence>
<accession>A0A2S0VWI6</accession>
<evidence type="ECO:0000256" key="2">
    <source>
        <dbReference type="ARBA" id="ARBA00004726"/>
    </source>
</evidence>
<evidence type="ECO:0000256" key="8">
    <source>
        <dbReference type="ARBA" id="ARBA00022741"/>
    </source>
</evidence>
<dbReference type="EC" id="2.7.7.2" evidence="15"/>
<comment type="similarity">
    <text evidence="15">Belongs to the ribF family.</text>
</comment>
<dbReference type="NCBIfam" id="NF004162">
    <property type="entry name" value="PRK05627.1-5"/>
    <property type="match status" value="1"/>
</dbReference>
<gene>
    <name evidence="17" type="ORF">C2869_20005</name>
</gene>
<keyword evidence="18" id="KW-1185">Reference proteome</keyword>
<comment type="pathway">
    <text evidence="3 15">Cofactor biosynthesis; FMN biosynthesis; FMN from riboflavin (ATP route): step 1/1.</text>
</comment>
<dbReference type="OrthoDB" id="9803667at2"/>
<keyword evidence="4 15" id="KW-0285">Flavoprotein</keyword>
<evidence type="ECO:0000256" key="11">
    <source>
        <dbReference type="ARBA" id="ARBA00022840"/>
    </source>
</evidence>
<evidence type="ECO:0000256" key="4">
    <source>
        <dbReference type="ARBA" id="ARBA00022630"/>
    </source>
</evidence>
<name>A0A2S0VWI6_9ALTE</name>
<dbReference type="EC" id="2.7.1.26" evidence="15"/>
<evidence type="ECO:0000256" key="7">
    <source>
        <dbReference type="ARBA" id="ARBA00022695"/>
    </source>
</evidence>
<dbReference type="GO" id="GO:0009231">
    <property type="term" value="P:riboflavin biosynthetic process"/>
    <property type="evidence" value="ECO:0007669"/>
    <property type="project" value="InterPro"/>
</dbReference>
<dbReference type="PANTHER" id="PTHR22749:SF6">
    <property type="entry name" value="RIBOFLAVIN KINASE"/>
    <property type="match status" value="1"/>
</dbReference>
<dbReference type="GO" id="GO:0008531">
    <property type="term" value="F:riboflavin kinase activity"/>
    <property type="evidence" value="ECO:0007669"/>
    <property type="project" value="UniProtKB-UniRule"/>
</dbReference>
<dbReference type="KEGG" id="cate:C2869_20005"/>
<dbReference type="NCBIfam" id="NF004160">
    <property type="entry name" value="PRK05627.1-3"/>
    <property type="match status" value="1"/>
</dbReference>
<comment type="pathway">
    <text evidence="2 15">Cofactor biosynthesis; FAD biosynthesis; FAD from FMN: step 1/1.</text>
</comment>
<dbReference type="SMART" id="SM00904">
    <property type="entry name" value="Flavokinase"/>
    <property type="match status" value="1"/>
</dbReference>
<dbReference type="EMBL" id="CP026604">
    <property type="protein sequence ID" value="AWB68543.1"/>
    <property type="molecule type" value="Genomic_DNA"/>
</dbReference>
<dbReference type="FunFam" id="2.40.30.30:FF:000003">
    <property type="entry name" value="Riboflavin biosynthesis protein"/>
    <property type="match status" value="1"/>
</dbReference>
<dbReference type="InterPro" id="IPR015864">
    <property type="entry name" value="FAD_synthase"/>
</dbReference>
<dbReference type="GO" id="GO:0003919">
    <property type="term" value="F:FMN adenylyltransferase activity"/>
    <property type="evidence" value="ECO:0007669"/>
    <property type="project" value="UniProtKB-UniRule"/>
</dbReference>
<evidence type="ECO:0000256" key="1">
    <source>
        <dbReference type="ARBA" id="ARBA00002121"/>
    </source>
</evidence>
<keyword evidence="12" id="KW-0511">Multifunctional enzyme</keyword>
<keyword evidence="6 15" id="KW-0808">Transferase</keyword>
<comment type="function">
    <text evidence="1">Catalyzes the phosphorylation of riboflavin to FMN followed by the adenylation of FMN to FAD.</text>
</comment>
<dbReference type="CDD" id="cd02064">
    <property type="entry name" value="FAD_synthetase_N"/>
    <property type="match status" value="1"/>
</dbReference>
<protein>
    <recommendedName>
        <fullName evidence="15">Riboflavin biosynthesis protein</fullName>
    </recommendedName>
    <domain>
        <recommendedName>
            <fullName evidence="15">Riboflavin kinase</fullName>
            <ecNumber evidence="15">2.7.1.26</ecNumber>
        </recommendedName>
        <alternativeName>
            <fullName evidence="15">Flavokinase</fullName>
        </alternativeName>
    </domain>
    <domain>
        <recommendedName>
            <fullName evidence="15">FMN adenylyltransferase</fullName>
            <ecNumber evidence="15">2.7.7.2</ecNumber>
        </recommendedName>
        <alternativeName>
            <fullName evidence="15">FAD pyrophosphorylase</fullName>
        </alternativeName>
        <alternativeName>
            <fullName evidence="15">FAD synthase</fullName>
        </alternativeName>
    </domain>
</protein>
<dbReference type="GO" id="GO:0006747">
    <property type="term" value="P:FAD biosynthetic process"/>
    <property type="evidence" value="ECO:0007669"/>
    <property type="project" value="UniProtKB-UniRule"/>
</dbReference>
<feature type="domain" description="Riboflavin kinase" evidence="16">
    <location>
        <begin position="183"/>
        <end position="306"/>
    </location>
</feature>
<dbReference type="PIRSF" id="PIRSF004491">
    <property type="entry name" value="FAD_Synth"/>
    <property type="match status" value="1"/>
</dbReference>
<dbReference type="Pfam" id="PF01687">
    <property type="entry name" value="Flavokinase"/>
    <property type="match status" value="1"/>
</dbReference>
<keyword evidence="5 15" id="KW-0288">FMN</keyword>
<dbReference type="AlphaFoldDB" id="A0A2S0VWI6"/>
<dbReference type="InterPro" id="IPR023465">
    <property type="entry name" value="Riboflavin_kinase_dom_sf"/>
</dbReference>